<dbReference type="InterPro" id="IPR036388">
    <property type="entry name" value="WH-like_DNA-bd_sf"/>
</dbReference>
<evidence type="ECO:0000256" key="3">
    <source>
        <dbReference type="ARBA" id="ARBA00023163"/>
    </source>
</evidence>
<name>A0A2W0H4G1_9BACI</name>
<feature type="domain" description="HTH arsR-type" evidence="5">
    <location>
        <begin position="26"/>
        <end position="121"/>
    </location>
</feature>
<dbReference type="InterPro" id="IPR001845">
    <property type="entry name" value="HTH_ArsR_DNA-bd_dom"/>
</dbReference>
<dbReference type="InterPro" id="IPR018334">
    <property type="entry name" value="ArsR_HTH"/>
</dbReference>
<evidence type="ECO:0000256" key="2">
    <source>
        <dbReference type="ARBA" id="ARBA00023125"/>
    </source>
</evidence>
<reference evidence="6 7" key="1">
    <citation type="submission" date="2017-10" db="EMBL/GenBank/DDBJ databases">
        <title>Bacillus sp. nov., a halophilic bacterium isolated from a Yangshapao Lake.</title>
        <authorList>
            <person name="Wang H."/>
        </authorList>
    </citation>
    <scope>NUCLEOTIDE SEQUENCE [LARGE SCALE GENOMIC DNA]</scope>
    <source>
        <strain evidence="6 7">YSP-3</strain>
    </source>
</reference>
<dbReference type="PRINTS" id="PR00778">
    <property type="entry name" value="HTHARSR"/>
</dbReference>
<evidence type="ECO:0000313" key="7">
    <source>
        <dbReference type="Proteomes" id="UP000248066"/>
    </source>
</evidence>
<accession>A0A2W0H4G1</accession>
<dbReference type="EMBL" id="PDOF01000004">
    <property type="protein sequence ID" value="PYZ95496.1"/>
    <property type="molecule type" value="Genomic_DNA"/>
</dbReference>
<dbReference type="GO" id="GO:0046686">
    <property type="term" value="P:response to cadmium ion"/>
    <property type="evidence" value="ECO:0007669"/>
    <property type="project" value="UniProtKB-KW"/>
</dbReference>
<protein>
    <submittedName>
        <fullName evidence="6">Transcriptional regulator</fullName>
    </submittedName>
</protein>
<keyword evidence="4" id="KW-0105">Cadmium resistance</keyword>
<dbReference type="SMART" id="SM00418">
    <property type="entry name" value="HTH_ARSR"/>
    <property type="match status" value="1"/>
</dbReference>
<dbReference type="PANTHER" id="PTHR43132">
    <property type="entry name" value="ARSENICAL RESISTANCE OPERON REPRESSOR ARSR-RELATED"/>
    <property type="match status" value="1"/>
</dbReference>
<evidence type="ECO:0000256" key="4">
    <source>
        <dbReference type="ARBA" id="ARBA00043263"/>
    </source>
</evidence>
<organism evidence="6 7">
    <name type="scientific">Alteribacter lacisalsi</name>
    <dbReference type="NCBI Taxonomy" id="2045244"/>
    <lineage>
        <taxon>Bacteria</taxon>
        <taxon>Bacillati</taxon>
        <taxon>Bacillota</taxon>
        <taxon>Bacilli</taxon>
        <taxon>Bacillales</taxon>
        <taxon>Bacillaceae</taxon>
        <taxon>Alteribacter</taxon>
    </lineage>
</organism>
<dbReference type="Proteomes" id="UP000248066">
    <property type="component" value="Unassembled WGS sequence"/>
</dbReference>
<dbReference type="CDD" id="cd00090">
    <property type="entry name" value="HTH_ARSR"/>
    <property type="match status" value="1"/>
</dbReference>
<keyword evidence="7" id="KW-1185">Reference proteome</keyword>
<dbReference type="GO" id="GO:0003700">
    <property type="term" value="F:DNA-binding transcription factor activity"/>
    <property type="evidence" value="ECO:0007669"/>
    <property type="project" value="InterPro"/>
</dbReference>
<dbReference type="InterPro" id="IPR036390">
    <property type="entry name" value="WH_DNA-bd_sf"/>
</dbReference>
<dbReference type="InterPro" id="IPR051011">
    <property type="entry name" value="Metal_resp_trans_reg"/>
</dbReference>
<keyword evidence="1" id="KW-0805">Transcription regulation</keyword>
<dbReference type="PROSITE" id="PS00846">
    <property type="entry name" value="HTH_ARSR_1"/>
    <property type="match status" value="1"/>
</dbReference>
<sequence length="123" mass="13903">MTKEQTDTCEIYAYDEQKTARAATRMNQDEIRATSAIFKVLGDENRFKAAWALTIEEELCVCDVAVILGSSTATASHHLRKLSKIGLAKSRKEGKLVFYSLDDDHVRHMITLAMEHQQEGKSR</sequence>
<dbReference type="NCBIfam" id="NF033788">
    <property type="entry name" value="HTH_metalloreg"/>
    <property type="match status" value="1"/>
</dbReference>
<dbReference type="PROSITE" id="PS50987">
    <property type="entry name" value="HTH_ARSR_2"/>
    <property type="match status" value="1"/>
</dbReference>
<gene>
    <name evidence="6" type="ORF">CR205_18355</name>
</gene>
<comment type="caution">
    <text evidence="6">The sequence shown here is derived from an EMBL/GenBank/DDBJ whole genome shotgun (WGS) entry which is preliminary data.</text>
</comment>
<evidence type="ECO:0000256" key="1">
    <source>
        <dbReference type="ARBA" id="ARBA00023015"/>
    </source>
</evidence>
<proteinExistence type="predicted"/>
<dbReference type="RefSeq" id="WP_110521622.1">
    <property type="nucleotide sequence ID" value="NZ_PDOF01000004.1"/>
</dbReference>
<dbReference type="Gene3D" id="1.10.10.10">
    <property type="entry name" value="Winged helix-like DNA-binding domain superfamily/Winged helix DNA-binding domain"/>
    <property type="match status" value="1"/>
</dbReference>
<dbReference type="InterPro" id="IPR011991">
    <property type="entry name" value="ArsR-like_HTH"/>
</dbReference>
<dbReference type="SUPFAM" id="SSF46785">
    <property type="entry name" value="Winged helix' DNA-binding domain"/>
    <property type="match status" value="1"/>
</dbReference>
<dbReference type="GO" id="GO:0003677">
    <property type="term" value="F:DNA binding"/>
    <property type="evidence" value="ECO:0007669"/>
    <property type="project" value="UniProtKB-KW"/>
</dbReference>
<evidence type="ECO:0000313" key="6">
    <source>
        <dbReference type="EMBL" id="PYZ95496.1"/>
    </source>
</evidence>
<evidence type="ECO:0000259" key="5">
    <source>
        <dbReference type="PROSITE" id="PS50987"/>
    </source>
</evidence>
<dbReference type="AlphaFoldDB" id="A0A2W0H4G1"/>
<keyword evidence="3" id="KW-0804">Transcription</keyword>
<dbReference type="Pfam" id="PF01022">
    <property type="entry name" value="HTH_5"/>
    <property type="match status" value="1"/>
</dbReference>
<dbReference type="OrthoDB" id="9794330at2"/>
<dbReference type="PANTHER" id="PTHR43132:SF6">
    <property type="entry name" value="HTH-TYPE TRANSCRIPTIONAL REPRESSOR CZRA"/>
    <property type="match status" value="1"/>
</dbReference>
<keyword evidence="2" id="KW-0238">DNA-binding</keyword>